<gene>
    <name evidence="4" type="ORF">QBC37DRAFT_486420</name>
</gene>
<name>A0AAN6XYF6_9PEZI</name>
<feature type="transmembrane region" description="Helical" evidence="2">
    <location>
        <begin position="580"/>
        <end position="603"/>
    </location>
</feature>
<keyword evidence="2" id="KW-1133">Transmembrane helix</keyword>
<dbReference type="AlphaFoldDB" id="A0AAN6XYF6"/>
<proteinExistence type="predicted"/>
<feature type="transmembrane region" description="Helical" evidence="2">
    <location>
        <begin position="506"/>
        <end position="528"/>
    </location>
</feature>
<evidence type="ECO:0000313" key="4">
    <source>
        <dbReference type="EMBL" id="KAK4208994.1"/>
    </source>
</evidence>
<feature type="region of interest" description="Disordered" evidence="1">
    <location>
        <begin position="411"/>
        <end position="445"/>
    </location>
</feature>
<feature type="signal peptide" evidence="3">
    <location>
        <begin position="1"/>
        <end position="18"/>
    </location>
</feature>
<reference evidence="4" key="2">
    <citation type="submission" date="2023-05" db="EMBL/GenBank/DDBJ databases">
        <authorList>
            <consortium name="Lawrence Berkeley National Laboratory"/>
            <person name="Steindorff A."/>
            <person name="Hensen N."/>
            <person name="Bonometti L."/>
            <person name="Westerberg I."/>
            <person name="Brannstrom I.O."/>
            <person name="Guillou S."/>
            <person name="Cros-Aarteil S."/>
            <person name="Calhoun S."/>
            <person name="Haridas S."/>
            <person name="Kuo A."/>
            <person name="Mondo S."/>
            <person name="Pangilinan J."/>
            <person name="Riley R."/>
            <person name="Labutti K."/>
            <person name="Andreopoulos B."/>
            <person name="Lipzen A."/>
            <person name="Chen C."/>
            <person name="Yanf M."/>
            <person name="Daum C."/>
            <person name="Ng V."/>
            <person name="Clum A."/>
            <person name="Ohm R."/>
            <person name="Martin F."/>
            <person name="Silar P."/>
            <person name="Natvig D."/>
            <person name="Lalanne C."/>
            <person name="Gautier V."/>
            <person name="Ament-Velasquez S.L."/>
            <person name="Kruys A."/>
            <person name="Hutchinson M.I."/>
            <person name="Powell A.J."/>
            <person name="Barry K."/>
            <person name="Miller A.N."/>
            <person name="Grigoriev I.V."/>
            <person name="Debuchy R."/>
            <person name="Gladieux P."/>
            <person name="Thoren M.H."/>
            <person name="Johannesson H."/>
        </authorList>
    </citation>
    <scope>NUCLEOTIDE SEQUENCE</scope>
    <source>
        <strain evidence="4">PSN293</strain>
    </source>
</reference>
<feature type="transmembrane region" description="Helical" evidence="2">
    <location>
        <begin position="262"/>
        <end position="280"/>
    </location>
</feature>
<reference evidence="4" key="1">
    <citation type="journal article" date="2023" name="Mol. Phylogenet. Evol.">
        <title>Genome-scale phylogeny and comparative genomics of the fungal order Sordariales.</title>
        <authorList>
            <person name="Hensen N."/>
            <person name="Bonometti L."/>
            <person name="Westerberg I."/>
            <person name="Brannstrom I.O."/>
            <person name="Guillou S."/>
            <person name="Cros-Aarteil S."/>
            <person name="Calhoun S."/>
            <person name="Haridas S."/>
            <person name="Kuo A."/>
            <person name="Mondo S."/>
            <person name="Pangilinan J."/>
            <person name="Riley R."/>
            <person name="LaButti K."/>
            <person name="Andreopoulos B."/>
            <person name="Lipzen A."/>
            <person name="Chen C."/>
            <person name="Yan M."/>
            <person name="Daum C."/>
            <person name="Ng V."/>
            <person name="Clum A."/>
            <person name="Steindorff A."/>
            <person name="Ohm R.A."/>
            <person name="Martin F."/>
            <person name="Silar P."/>
            <person name="Natvig D.O."/>
            <person name="Lalanne C."/>
            <person name="Gautier V."/>
            <person name="Ament-Velasquez S.L."/>
            <person name="Kruys A."/>
            <person name="Hutchinson M.I."/>
            <person name="Powell A.J."/>
            <person name="Barry K."/>
            <person name="Miller A.N."/>
            <person name="Grigoriev I.V."/>
            <person name="Debuchy R."/>
            <person name="Gladieux P."/>
            <person name="Hiltunen Thoren M."/>
            <person name="Johannesson H."/>
        </authorList>
    </citation>
    <scope>NUCLEOTIDE SEQUENCE</scope>
    <source>
        <strain evidence="4">PSN293</strain>
    </source>
</reference>
<keyword evidence="5" id="KW-1185">Reference proteome</keyword>
<feature type="transmembrane region" description="Helical" evidence="2">
    <location>
        <begin position="292"/>
        <end position="315"/>
    </location>
</feature>
<keyword evidence="2" id="KW-0472">Membrane</keyword>
<feature type="compositionally biased region" description="Low complexity" evidence="1">
    <location>
        <begin position="427"/>
        <end position="441"/>
    </location>
</feature>
<accession>A0AAN6XYF6</accession>
<evidence type="ECO:0000313" key="5">
    <source>
        <dbReference type="Proteomes" id="UP001301769"/>
    </source>
</evidence>
<keyword evidence="3" id="KW-0732">Signal</keyword>
<comment type="caution">
    <text evidence="4">The sequence shown here is derived from an EMBL/GenBank/DDBJ whole genome shotgun (WGS) entry which is preliminary data.</text>
</comment>
<evidence type="ECO:0000256" key="2">
    <source>
        <dbReference type="SAM" id="Phobius"/>
    </source>
</evidence>
<dbReference type="Proteomes" id="UP001301769">
    <property type="component" value="Unassembled WGS sequence"/>
</dbReference>
<keyword evidence="2" id="KW-0812">Transmembrane</keyword>
<feature type="chain" id="PRO_5042855472" evidence="3">
    <location>
        <begin position="19"/>
        <end position="721"/>
    </location>
</feature>
<feature type="transmembrane region" description="Helical" evidence="2">
    <location>
        <begin position="540"/>
        <end position="568"/>
    </location>
</feature>
<dbReference type="EMBL" id="MU858220">
    <property type="protein sequence ID" value="KAK4208994.1"/>
    <property type="molecule type" value="Genomic_DNA"/>
</dbReference>
<organism evidence="4 5">
    <name type="scientific">Rhypophila decipiens</name>
    <dbReference type="NCBI Taxonomy" id="261697"/>
    <lineage>
        <taxon>Eukaryota</taxon>
        <taxon>Fungi</taxon>
        <taxon>Dikarya</taxon>
        <taxon>Ascomycota</taxon>
        <taxon>Pezizomycotina</taxon>
        <taxon>Sordariomycetes</taxon>
        <taxon>Sordariomycetidae</taxon>
        <taxon>Sordariales</taxon>
        <taxon>Naviculisporaceae</taxon>
        <taxon>Rhypophila</taxon>
    </lineage>
</organism>
<sequence length="721" mass="81147">MIPALLVPLFTIFPRVESFNLADTLIRAPKVLDIDQRYRATAAQNGAISFDHETCRDLILNYINTTAPNKTDYSPALDRLIFAPNLGYPQNGNSSFYSGKENMTITVPACQQLCELPGITIDWYADKGPRLMTWIIPVALLLSNIELSPLDKRRFYTLLQAIGNPIDVLWSLTHKLNVRTKLHAQVQNHPSFYFRPSLTRTVTAVLAAFEELLSPELAAADSSKFIDILTYLFPDSEQVMQLWKATALELADSRTDEQLRSLFAVILYIIQILSAFVFEIGGGSPNPPGGVIAAALTLTFLIPMVFLSAAIGAFTSRRSCLRIMKKFVKDVRCVKEQDGRDLSQNHEAVRRLFARVLIVDEPPRAAAVAGSTVHGPGNDDEPPESWKSYFKNLHWRGGKDTYRPWKMRGRAHIGGSPSESSAYLSATSLDPTSTHTTTTVSGPPPSTHFLVLDCDDTEHNTQQPRKANNRPRRIIKTTLHRLKSILAILSWPRSIKPFLTDHRTPIFHLLLATLPVLIGVLSGGGLLFLAAEAGWSCRHILFVVLLTAWLASLSLSALFYACIIWGIFPKSWQKWHWYFCFWKDLILGATILVFVCLTAAGFFNSCSCWAREMFAHLDAEGNRTPYVVLNVDELYIRHNHREFPGIVSGAVAAQIVWTAWVVWRNWEGYLVLRWGEKTRQAVWRELYGPGIGDEDEIDVRSWFRRLGAWGEGLWLSLRNPG</sequence>
<evidence type="ECO:0000256" key="3">
    <source>
        <dbReference type="SAM" id="SignalP"/>
    </source>
</evidence>
<protein>
    <submittedName>
        <fullName evidence="4">Uncharacterized protein</fullName>
    </submittedName>
</protein>
<evidence type="ECO:0000256" key="1">
    <source>
        <dbReference type="SAM" id="MobiDB-lite"/>
    </source>
</evidence>
<feature type="transmembrane region" description="Helical" evidence="2">
    <location>
        <begin position="131"/>
        <end position="150"/>
    </location>
</feature>
<feature type="compositionally biased region" description="Polar residues" evidence="1">
    <location>
        <begin position="417"/>
        <end position="426"/>
    </location>
</feature>